<name>A0A1J4J8Q7_9EUKA</name>
<sequence>MSRASQRLASTAPPSRQSDDMSFTSIRSSSDDPFGNSESITKSKSQPCYCDISRKPKKLFFPPIIGPKKVGPVIKYAKREEIQRMSSQSYADEIRRKYTDKARSSPYHRDYTRMIPSALRHSRAEKTRRMKEDFSEVRRYDNEYRQRMTQEEEREKLRCKSNIYSSLHKDLRIIML</sequence>
<accession>A0A1J4J8Q7</accession>
<protein>
    <submittedName>
        <fullName evidence="2">Uncharacterized protein</fullName>
    </submittedName>
</protein>
<evidence type="ECO:0000256" key="1">
    <source>
        <dbReference type="SAM" id="MobiDB-lite"/>
    </source>
</evidence>
<dbReference type="VEuPathDB" id="TrichDB:TRFO_10465"/>
<feature type="compositionally biased region" description="Polar residues" evidence="1">
    <location>
        <begin position="36"/>
        <end position="46"/>
    </location>
</feature>
<gene>
    <name evidence="2" type="ORF">TRFO_10465</name>
</gene>
<keyword evidence="3" id="KW-1185">Reference proteome</keyword>
<dbReference type="AlphaFoldDB" id="A0A1J4J8Q7"/>
<feature type="compositionally biased region" description="Polar residues" evidence="1">
    <location>
        <begin position="1"/>
        <end position="28"/>
    </location>
</feature>
<proteinExistence type="predicted"/>
<dbReference type="GeneID" id="94830177"/>
<comment type="caution">
    <text evidence="2">The sequence shown here is derived from an EMBL/GenBank/DDBJ whole genome shotgun (WGS) entry which is preliminary data.</text>
</comment>
<evidence type="ECO:0000313" key="2">
    <source>
        <dbReference type="EMBL" id="OHS95566.1"/>
    </source>
</evidence>
<feature type="region of interest" description="Disordered" evidence="1">
    <location>
        <begin position="1"/>
        <end position="49"/>
    </location>
</feature>
<organism evidence="2 3">
    <name type="scientific">Tritrichomonas foetus</name>
    <dbReference type="NCBI Taxonomy" id="1144522"/>
    <lineage>
        <taxon>Eukaryota</taxon>
        <taxon>Metamonada</taxon>
        <taxon>Parabasalia</taxon>
        <taxon>Tritrichomonadida</taxon>
        <taxon>Tritrichomonadidae</taxon>
        <taxon>Tritrichomonas</taxon>
    </lineage>
</organism>
<reference evidence="2" key="1">
    <citation type="submission" date="2016-10" db="EMBL/GenBank/DDBJ databases">
        <authorList>
            <person name="Benchimol M."/>
            <person name="Almeida L.G."/>
            <person name="Vasconcelos A.T."/>
            <person name="Perreira-Neves A."/>
            <person name="Rosa I.A."/>
            <person name="Tasca T."/>
            <person name="Bogo M.R."/>
            <person name="de Souza W."/>
        </authorList>
    </citation>
    <scope>NUCLEOTIDE SEQUENCE [LARGE SCALE GENOMIC DNA]</scope>
    <source>
        <strain evidence="2">K</strain>
    </source>
</reference>
<dbReference type="Proteomes" id="UP000179807">
    <property type="component" value="Unassembled WGS sequence"/>
</dbReference>
<evidence type="ECO:0000313" key="3">
    <source>
        <dbReference type="Proteomes" id="UP000179807"/>
    </source>
</evidence>
<dbReference type="EMBL" id="MLAK01001237">
    <property type="protein sequence ID" value="OHS95566.1"/>
    <property type="molecule type" value="Genomic_DNA"/>
</dbReference>
<dbReference type="RefSeq" id="XP_068348703.1">
    <property type="nucleotide sequence ID" value="XM_068495473.1"/>
</dbReference>